<dbReference type="Proteomes" id="UP000631421">
    <property type="component" value="Unassembled WGS sequence"/>
</dbReference>
<dbReference type="AlphaFoldDB" id="A0A926UVD0"/>
<reference evidence="1 2" key="1">
    <citation type="journal article" date="2015" name="ISME J.">
        <title>Draft Genome Sequence of Streptomyces incarnatus NRRL8089, which Produces the Nucleoside Antibiotic Sinefungin.</title>
        <authorList>
            <person name="Oshima K."/>
            <person name="Hattori M."/>
            <person name="Shimizu H."/>
            <person name="Fukuda K."/>
            <person name="Nemoto M."/>
            <person name="Inagaki K."/>
            <person name="Tamura T."/>
        </authorList>
    </citation>
    <scope>NUCLEOTIDE SEQUENCE [LARGE SCALE GENOMIC DNA]</scope>
    <source>
        <strain evidence="1 2">FACHB-1277</strain>
    </source>
</reference>
<sequence>MSFHAQNQAKLSSWKFIEMWVDPSSDLPYVLMLVGDVDGSYTLYDPTEGYQVVYAARDYEKVKDFLLEDEYVQVRGRYQDNAEARKSEPVIV</sequence>
<evidence type="ECO:0000313" key="2">
    <source>
        <dbReference type="Proteomes" id="UP000631421"/>
    </source>
</evidence>
<keyword evidence="2" id="KW-1185">Reference proteome</keyword>
<dbReference type="RefSeq" id="WP_190351966.1">
    <property type="nucleotide sequence ID" value="NZ_JACJPY010000057.1"/>
</dbReference>
<protein>
    <submittedName>
        <fullName evidence="1">Uncharacterized protein</fullName>
    </submittedName>
</protein>
<dbReference type="EMBL" id="JACJPY010000057">
    <property type="protein sequence ID" value="MBD2151546.1"/>
    <property type="molecule type" value="Genomic_DNA"/>
</dbReference>
<gene>
    <name evidence="1" type="ORF">H6F44_15660</name>
</gene>
<proteinExistence type="predicted"/>
<name>A0A926UVD0_9CYAN</name>
<accession>A0A926UVD0</accession>
<organism evidence="1 2">
    <name type="scientific">Pseudanabaena cinerea FACHB-1277</name>
    <dbReference type="NCBI Taxonomy" id="2949581"/>
    <lineage>
        <taxon>Bacteria</taxon>
        <taxon>Bacillati</taxon>
        <taxon>Cyanobacteriota</taxon>
        <taxon>Cyanophyceae</taxon>
        <taxon>Pseudanabaenales</taxon>
        <taxon>Pseudanabaenaceae</taxon>
        <taxon>Pseudanabaena</taxon>
        <taxon>Pseudanabaena cinerea</taxon>
    </lineage>
</organism>
<evidence type="ECO:0000313" key="1">
    <source>
        <dbReference type="EMBL" id="MBD2151546.1"/>
    </source>
</evidence>
<comment type="caution">
    <text evidence="1">The sequence shown here is derived from an EMBL/GenBank/DDBJ whole genome shotgun (WGS) entry which is preliminary data.</text>
</comment>